<dbReference type="Proteomes" id="UP000054408">
    <property type="component" value="Unassembled WGS sequence"/>
</dbReference>
<dbReference type="PANTHER" id="PTHR10491">
    <property type="entry name" value="DTDP-4-DEHYDRORHAMNOSE REDUCTASE"/>
    <property type="match status" value="1"/>
</dbReference>
<dbReference type="InterPro" id="IPR036291">
    <property type="entry name" value="NAD(P)-bd_dom_sf"/>
</dbReference>
<dbReference type="STRING" id="461836.A0A0L0DIV0"/>
<evidence type="ECO:0000259" key="1">
    <source>
        <dbReference type="Pfam" id="PF04321"/>
    </source>
</evidence>
<gene>
    <name evidence="2" type="ORF">AMSG_01055</name>
</gene>
<dbReference type="GO" id="GO:0048270">
    <property type="term" value="F:methionine adenosyltransferase regulator activity"/>
    <property type="evidence" value="ECO:0007669"/>
    <property type="project" value="TreeGrafter"/>
</dbReference>
<dbReference type="GO" id="GO:0048269">
    <property type="term" value="C:methionine adenosyltransferase complex"/>
    <property type="evidence" value="ECO:0007669"/>
    <property type="project" value="TreeGrafter"/>
</dbReference>
<accession>A0A0L0DIV0</accession>
<dbReference type="Gene3D" id="3.40.50.720">
    <property type="entry name" value="NAD(P)-binding Rossmann-like Domain"/>
    <property type="match status" value="1"/>
</dbReference>
<name>A0A0L0DIV0_THETB</name>
<organism evidence="2 3">
    <name type="scientific">Thecamonas trahens ATCC 50062</name>
    <dbReference type="NCBI Taxonomy" id="461836"/>
    <lineage>
        <taxon>Eukaryota</taxon>
        <taxon>Apusozoa</taxon>
        <taxon>Apusomonadida</taxon>
        <taxon>Apusomonadidae</taxon>
        <taxon>Thecamonas</taxon>
    </lineage>
</organism>
<dbReference type="EMBL" id="GL349436">
    <property type="protein sequence ID" value="KNC52227.1"/>
    <property type="molecule type" value="Genomic_DNA"/>
</dbReference>
<protein>
    <submittedName>
        <fullName evidence="2">NRS/ER protein</fullName>
    </submittedName>
</protein>
<dbReference type="eggNOG" id="KOG0747">
    <property type="taxonomic scope" value="Eukaryota"/>
</dbReference>
<dbReference type="GO" id="GO:0006556">
    <property type="term" value="P:S-adenosylmethionine biosynthetic process"/>
    <property type="evidence" value="ECO:0007669"/>
    <property type="project" value="TreeGrafter"/>
</dbReference>
<dbReference type="Pfam" id="PF04321">
    <property type="entry name" value="RmlD_sub_bind"/>
    <property type="match status" value="1"/>
</dbReference>
<dbReference type="OrthoDB" id="16464at2759"/>
<dbReference type="AlphaFoldDB" id="A0A0L0DIV0"/>
<dbReference type="PANTHER" id="PTHR10491:SF4">
    <property type="entry name" value="METHIONINE ADENOSYLTRANSFERASE 2 SUBUNIT BETA"/>
    <property type="match status" value="1"/>
</dbReference>
<dbReference type="OMA" id="TIRMENR"/>
<evidence type="ECO:0000313" key="2">
    <source>
        <dbReference type="EMBL" id="KNC52227.1"/>
    </source>
</evidence>
<evidence type="ECO:0000313" key="3">
    <source>
        <dbReference type="Proteomes" id="UP000054408"/>
    </source>
</evidence>
<proteinExistence type="predicted"/>
<dbReference type="RefSeq" id="XP_013762229.1">
    <property type="nucleotide sequence ID" value="XM_013906775.1"/>
</dbReference>
<sequence>MAENVQAETTQADYMVFGKTGWIGGKLIELLKEQGKSVHAAESRLENREAVAAELDAVQPKYVLNAAGLTGRPNVDWCESHKHDVLRVNVAGTLLLADLTRERSIPCAMFATGCIYYYDDAHPIGSSGFTEDDEPNFDGSFYSETKAVVEKYLRLYENVLVLRLRMPISDDLHPRSFVTKISKYEKVVNVPNSMTILHDLLPVSIDMIEKGLAGVFNFTNPGAISHNEVLDLYAEIVDPTFTYKNFTVDECNSILACKRSNNTLDTSKLTAIYPDIPEVHDAMRAVFTRMKAAMDAEA</sequence>
<keyword evidence="3" id="KW-1185">Reference proteome</keyword>
<dbReference type="SUPFAM" id="SSF51735">
    <property type="entry name" value="NAD(P)-binding Rossmann-fold domains"/>
    <property type="match status" value="1"/>
</dbReference>
<dbReference type="InterPro" id="IPR005913">
    <property type="entry name" value="dTDP_dehydrorham_reduct"/>
</dbReference>
<dbReference type="InterPro" id="IPR029903">
    <property type="entry name" value="RmlD-like-bd"/>
</dbReference>
<feature type="domain" description="RmlD-like substrate binding" evidence="1">
    <location>
        <begin position="15"/>
        <end position="183"/>
    </location>
</feature>
<reference evidence="2 3" key="1">
    <citation type="submission" date="2010-05" db="EMBL/GenBank/DDBJ databases">
        <title>The Genome Sequence of Thecamonas trahens ATCC 50062.</title>
        <authorList>
            <consortium name="The Broad Institute Genome Sequencing Platform"/>
            <person name="Russ C."/>
            <person name="Cuomo C."/>
            <person name="Shea T."/>
            <person name="Young S.K."/>
            <person name="Zeng Q."/>
            <person name="Koehrsen M."/>
            <person name="Haas B."/>
            <person name="Borodovsky M."/>
            <person name="Guigo R."/>
            <person name="Alvarado L."/>
            <person name="Berlin A."/>
            <person name="Bochicchio J."/>
            <person name="Borenstein D."/>
            <person name="Chapman S."/>
            <person name="Chen Z."/>
            <person name="Freedman E."/>
            <person name="Gellesch M."/>
            <person name="Goldberg J."/>
            <person name="Griggs A."/>
            <person name="Gujja S."/>
            <person name="Heilman E."/>
            <person name="Heiman D."/>
            <person name="Hepburn T."/>
            <person name="Howarth C."/>
            <person name="Jen D."/>
            <person name="Larson L."/>
            <person name="Mehta T."/>
            <person name="Park D."/>
            <person name="Pearson M."/>
            <person name="Roberts A."/>
            <person name="Saif S."/>
            <person name="Shenoy N."/>
            <person name="Sisk P."/>
            <person name="Stolte C."/>
            <person name="Sykes S."/>
            <person name="Thomson T."/>
            <person name="Walk T."/>
            <person name="White J."/>
            <person name="Yandava C."/>
            <person name="Burger G."/>
            <person name="Gray M.W."/>
            <person name="Holland P.W.H."/>
            <person name="King N."/>
            <person name="Lang F.B.F."/>
            <person name="Roger A.J."/>
            <person name="Ruiz-Trillo I."/>
            <person name="Lander E."/>
            <person name="Nusbaum C."/>
        </authorList>
    </citation>
    <scope>NUCLEOTIDE SEQUENCE [LARGE SCALE GENOMIC DNA]</scope>
    <source>
        <strain evidence="2 3">ATCC 50062</strain>
    </source>
</reference>
<dbReference type="GeneID" id="25560826"/>